<dbReference type="InterPro" id="IPR002618">
    <property type="entry name" value="UDPGP_fam"/>
</dbReference>
<comment type="subunit">
    <text evidence="2">Homooctamer.</text>
</comment>
<keyword evidence="12" id="KW-1185">Reference proteome</keyword>
<feature type="binding site" evidence="11">
    <location>
        <position position="226"/>
    </location>
    <ligand>
        <name>UTP</name>
        <dbReference type="ChEBI" id="CHEBI:46398"/>
    </ligand>
</feature>
<accession>A0A158Q7C0</accession>
<dbReference type="EC" id="2.7.7.9" evidence="3 9"/>
<evidence type="ECO:0000256" key="5">
    <source>
        <dbReference type="ARBA" id="ARBA00022679"/>
    </source>
</evidence>
<proteinExistence type="inferred from homology"/>
<dbReference type="Pfam" id="PF01704">
    <property type="entry name" value="UDPGP"/>
    <property type="match status" value="1"/>
</dbReference>
<evidence type="ECO:0000256" key="1">
    <source>
        <dbReference type="ARBA" id="ARBA00010401"/>
    </source>
</evidence>
<dbReference type="STRING" id="1147741.A0A158Q7C0"/>
<evidence type="ECO:0000313" key="12">
    <source>
        <dbReference type="Proteomes" id="UP000050640"/>
    </source>
</evidence>
<evidence type="ECO:0000256" key="11">
    <source>
        <dbReference type="PIRSR" id="PIRSR000806-2"/>
    </source>
</evidence>
<dbReference type="AlphaFoldDB" id="A0A158Q7C0"/>
<sequence>MNQCWSDEAQKLFQNIGKQFKQAFVYNERTEFDAEIFLSLFEQYLSEPNTIDWTRMKPLNSKFQKDYESLPHCSGKEERDEIVKHLSVVKLNGGLGTTMGCDGPKSLIELRKGLTFLDFAIGHIKHFNEQNNSSVPLVLMNSFNTEKAIDEYLTNRKINVKTFLQSKCPRIFAKTSIPVPLENGGENPEGWYPPGHGNIFKSMYFTGILDELLAEGRDICFISNIDNTGATVDLRIAKLMVESDLEYVMECTEKTEVDRKGGTLVELNGYIMHLEMPQVPKDHIDDFCSTDIFKIFNTNNIWVNLHAVKKKLAKMKMEIIVNKKVSEKFFSSLFASFGTVLVLRNGEFVNQLETSVGGAIRNFDNVLSIQVPRTRFLPVKNTQDLLAIMSELYEVTENFSLQFVRKDQVPPVIELSRHFSKVSDFFRRFREIPRLQELKRLKVEGDIYFGHHVELKDNVEIIAEEGQQLEVAEGECLENIKLIQTAHSELQRISL</sequence>
<reference evidence="13" key="1">
    <citation type="submission" date="2016-04" db="UniProtKB">
        <authorList>
            <consortium name="WormBaseParasite"/>
        </authorList>
    </citation>
    <scope>IDENTIFICATION</scope>
</reference>
<keyword evidence="6 9" id="KW-0548">Nucleotidyltransferase</keyword>
<dbReference type="Gene3D" id="2.160.10.10">
    <property type="entry name" value="Hexapeptide repeat proteins"/>
    <property type="match status" value="1"/>
</dbReference>
<dbReference type="UniPathway" id="UPA00164"/>
<comment type="catalytic activity">
    <reaction evidence="8">
        <text>alpha-D-glucose 1-phosphate + UTP + H(+) = UDP-alpha-D-glucose + diphosphate</text>
        <dbReference type="Rhea" id="RHEA:19889"/>
        <dbReference type="ChEBI" id="CHEBI:15378"/>
        <dbReference type="ChEBI" id="CHEBI:33019"/>
        <dbReference type="ChEBI" id="CHEBI:46398"/>
        <dbReference type="ChEBI" id="CHEBI:58601"/>
        <dbReference type="ChEBI" id="CHEBI:58885"/>
        <dbReference type="EC" id="2.7.7.9"/>
    </reaction>
    <physiologicalReaction direction="left-to-right" evidence="8">
        <dbReference type="Rhea" id="RHEA:19890"/>
    </physiologicalReaction>
</comment>
<dbReference type="GO" id="GO:0005978">
    <property type="term" value="P:glycogen biosynthetic process"/>
    <property type="evidence" value="ECO:0007669"/>
    <property type="project" value="UniProtKB-UniPathway"/>
</dbReference>
<protein>
    <recommendedName>
        <fullName evidence="4 9">UTP--glucose-1-phosphate uridylyltransferase</fullName>
        <ecNumber evidence="3 9">2.7.7.9</ecNumber>
    </recommendedName>
</protein>
<feature type="binding site" evidence="10">
    <location>
        <position position="196"/>
    </location>
    <ligand>
        <name>substrate</name>
    </ligand>
</feature>
<evidence type="ECO:0000256" key="3">
    <source>
        <dbReference type="ARBA" id="ARBA00012415"/>
    </source>
</evidence>
<dbReference type="Proteomes" id="UP000050640">
    <property type="component" value="Unplaced"/>
</dbReference>
<dbReference type="InterPro" id="IPR016267">
    <property type="entry name" value="UDPGP_trans"/>
</dbReference>
<evidence type="ECO:0000313" key="13">
    <source>
        <dbReference type="WBParaSite" id="EEL_0000413701-mRNA-1"/>
    </source>
</evidence>
<dbReference type="WBParaSite" id="EEL_0000413701-mRNA-1">
    <property type="protein sequence ID" value="EEL_0000413701-mRNA-1"/>
    <property type="gene ID" value="EEL_0000413701"/>
</dbReference>
<dbReference type="InterPro" id="IPR029044">
    <property type="entry name" value="Nucleotide-diphossugar_trans"/>
</dbReference>
<keyword evidence="5 9" id="KW-0808">Transferase</keyword>
<dbReference type="PANTHER" id="PTHR43511">
    <property type="match status" value="1"/>
</dbReference>
<evidence type="ECO:0000256" key="4">
    <source>
        <dbReference type="ARBA" id="ARBA00019048"/>
    </source>
</evidence>
<dbReference type="CDD" id="cd00897">
    <property type="entry name" value="UGPase_euk"/>
    <property type="match status" value="1"/>
</dbReference>
<feature type="binding site" evidence="11">
    <location>
        <position position="105"/>
    </location>
    <ligand>
        <name>UTP</name>
        <dbReference type="ChEBI" id="CHEBI:46398"/>
    </ligand>
</feature>
<feature type="binding site" evidence="11">
    <location>
        <position position="165"/>
    </location>
    <ligand>
        <name>UTP</name>
        <dbReference type="ChEBI" id="CHEBI:46398"/>
    </ligand>
</feature>
<evidence type="ECO:0000256" key="8">
    <source>
        <dbReference type="ARBA" id="ARBA00047432"/>
    </source>
</evidence>
<dbReference type="PIRSF" id="PIRSF000806">
    <property type="entry name" value="UDPGP"/>
    <property type="match status" value="1"/>
</dbReference>
<evidence type="ECO:0000256" key="7">
    <source>
        <dbReference type="ARBA" id="ARBA00023579"/>
    </source>
</evidence>
<dbReference type="FunFam" id="3.90.550.10:FF:000002">
    <property type="entry name" value="UTP--glucose-1-phosphate uridylyltransferase"/>
    <property type="match status" value="1"/>
</dbReference>
<dbReference type="GO" id="GO:0006011">
    <property type="term" value="P:UDP-alpha-D-glucose metabolic process"/>
    <property type="evidence" value="ECO:0007669"/>
    <property type="project" value="UniProtKB-UniRule"/>
</dbReference>
<feature type="binding site" evidence="11">
    <location>
        <position position="380"/>
    </location>
    <ligand>
        <name>UTP</name>
        <dbReference type="ChEBI" id="CHEBI:46398"/>
    </ligand>
</feature>
<feature type="binding site" evidence="11">
    <location>
        <position position="195"/>
    </location>
    <ligand>
        <name>UTP</name>
        <dbReference type="ChEBI" id="CHEBI:46398"/>
    </ligand>
</feature>
<evidence type="ECO:0000256" key="2">
    <source>
        <dbReference type="ARBA" id="ARBA00011823"/>
    </source>
</evidence>
<dbReference type="FunFam" id="2.160.10.10:FF:000001">
    <property type="entry name" value="UTP--glucose-1-phosphate uridylyltransferase"/>
    <property type="match status" value="1"/>
</dbReference>
<organism evidence="12 13">
    <name type="scientific">Elaeophora elaphi</name>
    <dbReference type="NCBI Taxonomy" id="1147741"/>
    <lineage>
        <taxon>Eukaryota</taxon>
        <taxon>Metazoa</taxon>
        <taxon>Ecdysozoa</taxon>
        <taxon>Nematoda</taxon>
        <taxon>Chromadorea</taxon>
        <taxon>Rhabditida</taxon>
        <taxon>Spirurina</taxon>
        <taxon>Spiruromorpha</taxon>
        <taxon>Filarioidea</taxon>
        <taxon>Onchocercidae</taxon>
        <taxon>Elaeophora</taxon>
    </lineage>
</organism>
<comment type="function">
    <text evidence="7">UTP--glucose-1-phosphate uridylyltransferase catalyzing the conversion of glucose-1-phosphate into UDP-glucose, a crucial precursor for the production of glycogen.</text>
</comment>
<evidence type="ECO:0000256" key="6">
    <source>
        <dbReference type="ARBA" id="ARBA00022695"/>
    </source>
</evidence>
<dbReference type="Gene3D" id="3.90.550.10">
    <property type="entry name" value="Spore Coat Polysaccharide Biosynthesis Protein SpsA, Chain A"/>
    <property type="match status" value="1"/>
</dbReference>
<comment type="similarity">
    <text evidence="1 9">Belongs to the UDPGP type 1 family.</text>
</comment>
<dbReference type="SUPFAM" id="SSF53448">
    <property type="entry name" value="Nucleotide-diphospho-sugar transferases"/>
    <property type="match status" value="1"/>
</dbReference>
<dbReference type="GO" id="GO:0003983">
    <property type="term" value="F:UTP:glucose-1-phosphate uridylyltransferase activity"/>
    <property type="evidence" value="ECO:0007669"/>
    <property type="project" value="UniProtKB-EC"/>
</dbReference>
<name>A0A158Q7C0_9BILA</name>
<evidence type="ECO:0000256" key="10">
    <source>
        <dbReference type="PIRSR" id="PIRSR000806-1"/>
    </source>
</evidence>
<evidence type="ECO:0000256" key="9">
    <source>
        <dbReference type="PIRNR" id="PIRNR000806"/>
    </source>
</evidence>